<dbReference type="PANTHER" id="PTHR30168:SF0">
    <property type="entry name" value="INNER MEMBRANE PROTEIN"/>
    <property type="match status" value="1"/>
</dbReference>
<evidence type="ECO:0000256" key="4">
    <source>
        <dbReference type="ARBA" id="ARBA00023136"/>
    </source>
</evidence>
<name>A0A2X3K3B8_ECOLX</name>
<evidence type="ECO:0000256" key="3">
    <source>
        <dbReference type="ARBA" id="ARBA00022989"/>
    </source>
</evidence>
<dbReference type="GO" id="GO:0016020">
    <property type="term" value="C:membrane"/>
    <property type="evidence" value="ECO:0007669"/>
    <property type="project" value="UniProtKB-SubCell"/>
</dbReference>
<dbReference type="AlphaFoldDB" id="A0A2X3K3B8"/>
<dbReference type="Proteomes" id="UP000250991">
    <property type="component" value="Unassembled WGS sequence"/>
</dbReference>
<evidence type="ECO:0000313" key="5">
    <source>
        <dbReference type="EMBL" id="SQD02563.1"/>
    </source>
</evidence>
<organism evidence="5 6">
    <name type="scientific">Escherichia coli</name>
    <dbReference type="NCBI Taxonomy" id="562"/>
    <lineage>
        <taxon>Bacteria</taxon>
        <taxon>Pseudomonadati</taxon>
        <taxon>Pseudomonadota</taxon>
        <taxon>Gammaproteobacteria</taxon>
        <taxon>Enterobacterales</taxon>
        <taxon>Enterobacteriaceae</taxon>
        <taxon>Escherichia</taxon>
    </lineage>
</organism>
<gene>
    <name evidence="5" type="ORF">NCTC8009_03024</name>
</gene>
<keyword evidence="4" id="KW-0472">Membrane</keyword>
<keyword evidence="2" id="KW-0812">Transmembrane</keyword>
<sequence length="74" mass="8254">MKSVIMCRNCLGIEPKVRQLQQNATQAEVNRLSVRMELQADCFAGVWGHSMQQQGVLETGDLEEGAERGAGHRR</sequence>
<proteinExistence type="predicted"/>
<evidence type="ECO:0000313" key="6">
    <source>
        <dbReference type="Proteomes" id="UP000250991"/>
    </source>
</evidence>
<dbReference type="EMBL" id="UARW01000010">
    <property type="protein sequence ID" value="SQD02563.1"/>
    <property type="molecule type" value="Genomic_DNA"/>
</dbReference>
<accession>A0A2X3K3B8</accession>
<evidence type="ECO:0000256" key="1">
    <source>
        <dbReference type="ARBA" id="ARBA00004167"/>
    </source>
</evidence>
<keyword evidence="3" id="KW-1133">Transmembrane helix</keyword>
<dbReference type="PANTHER" id="PTHR30168">
    <property type="entry name" value="PUTATIVE MEMBRANE PROTEIN YPFJ"/>
    <property type="match status" value="1"/>
</dbReference>
<dbReference type="InterPro" id="IPR007343">
    <property type="entry name" value="Uncharacterised_pept_Zn_put"/>
</dbReference>
<protein>
    <submittedName>
        <fullName evidence="5">Putative peptidase</fullName>
    </submittedName>
</protein>
<evidence type="ECO:0000256" key="2">
    <source>
        <dbReference type="ARBA" id="ARBA00022692"/>
    </source>
</evidence>
<reference evidence="5 6" key="1">
    <citation type="submission" date="2018-06" db="EMBL/GenBank/DDBJ databases">
        <authorList>
            <consortium name="Pathogen Informatics"/>
            <person name="Doyle S."/>
        </authorList>
    </citation>
    <scope>NUCLEOTIDE SEQUENCE [LARGE SCALE GENOMIC DNA]</scope>
    <source>
        <strain evidence="5 6">NCTC8009</strain>
    </source>
</reference>
<comment type="subcellular location">
    <subcellularLocation>
        <location evidence="1">Membrane</location>
        <topology evidence="1">Single-pass membrane protein</topology>
    </subcellularLocation>
</comment>
<dbReference type="Pfam" id="PF04228">
    <property type="entry name" value="Zn_peptidase"/>
    <property type="match status" value="1"/>
</dbReference>